<dbReference type="RefSeq" id="WP_306103657.1">
    <property type="nucleotide sequence ID" value="NZ_CP120983.1"/>
</dbReference>
<dbReference type="Pfam" id="PF16859">
    <property type="entry name" value="TetR_C_11"/>
    <property type="match status" value="1"/>
</dbReference>
<keyword evidence="2 4" id="KW-0238">DNA-binding</keyword>
<evidence type="ECO:0000256" key="4">
    <source>
        <dbReference type="PROSITE-ProRule" id="PRU00335"/>
    </source>
</evidence>
<dbReference type="PANTHER" id="PTHR30055">
    <property type="entry name" value="HTH-TYPE TRANSCRIPTIONAL REGULATOR RUTR"/>
    <property type="match status" value="1"/>
</dbReference>
<dbReference type="SUPFAM" id="SSF46689">
    <property type="entry name" value="Homeodomain-like"/>
    <property type="match status" value="1"/>
</dbReference>
<accession>A0ABY9JFJ9</accession>
<reference evidence="7 8" key="1">
    <citation type="submission" date="2023-03" db="EMBL/GenBank/DDBJ databases">
        <title>Isolation and description of six Streptomyces strains from soil environments, able to metabolize different microbial glucans.</title>
        <authorList>
            <person name="Widen T."/>
            <person name="Larsbrink J."/>
        </authorList>
    </citation>
    <scope>NUCLEOTIDE SEQUENCE [LARGE SCALE GENOMIC DNA]</scope>
    <source>
        <strain evidence="7 8">Alt3</strain>
    </source>
</reference>
<dbReference type="PROSITE" id="PS50977">
    <property type="entry name" value="HTH_TETR_2"/>
    <property type="match status" value="1"/>
</dbReference>
<dbReference type="EMBL" id="CP120983">
    <property type="protein sequence ID" value="WLQ64857.1"/>
    <property type="molecule type" value="Genomic_DNA"/>
</dbReference>
<dbReference type="InterPro" id="IPR036271">
    <property type="entry name" value="Tet_transcr_reg_TetR-rel_C_sf"/>
</dbReference>
<name>A0ABY9JFJ9_9ACTN</name>
<dbReference type="SUPFAM" id="SSF48498">
    <property type="entry name" value="Tetracyclin repressor-like, C-terminal domain"/>
    <property type="match status" value="1"/>
</dbReference>
<evidence type="ECO:0000256" key="3">
    <source>
        <dbReference type="ARBA" id="ARBA00023163"/>
    </source>
</evidence>
<organism evidence="7 8">
    <name type="scientific">Streptomyces glycanivorans</name>
    <dbReference type="NCBI Taxonomy" id="3033808"/>
    <lineage>
        <taxon>Bacteria</taxon>
        <taxon>Bacillati</taxon>
        <taxon>Actinomycetota</taxon>
        <taxon>Actinomycetes</taxon>
        <taxon>Kitasatosporales</taxon>
        <taxon>Streptomycetaceae</taxon>
        <taxon>Streptomyces</taxon>
    </lineage>
</organism>
<dbReference type="InterPro" id="IPR050109">
    <property type="entry name" value="HTH-type_TetR-like_transc_reg"/>
</dbReference>
<feature type="region of interest" description="Disordered" evidence="5">
    <location>
        <begin position="1"/>
        <end position="21"/>
    </location>
</feature>
<evidence type="ECO:0000256" key="1">
    <source>
        <dbReference type="ARBA" id="ARBA00023015"/>
    </source>
</evidence>
<dbReference type="Gene3D" id="1.10.357.10">
    <property type="entry name" value="Tetracycline Repressor, domain 2"/>
    <property type="match status" value="1"/>
</dbReference>
<dbReference type="PRINTS" id="PR00455">
    <property type="entry name" value="HTHTETR"/>
</dbReference>
<dbReference type="Gene3D" id="1.10.10.60">
    <property type="entry name" value="Homeodomain-like"/>
    <property type="match status" value="1"/>
</dbReference>
<evidence type="ECO:0000313" key="8">
    <source>
        <dbReference type="Proteomes" id="UP001224433"/>
    </source>
</evidence>
<keyword evidence="1" id="KW-0805">Transcription regulation</keyword>
<proteinExistence type="predicted"/>
<feature type="domain" description="HTH tetR-type" evidence="6">
    <location>
        <begin position="18"/>
        <end position="78"/>
    </location>
</feature>
<keyword evidence="3" id="KW-0804">Transcription</keyword>
<dbReference type="Proteomes" id="UP001224433">
    <property type="component" value="Chromosome"/>
</dbReference>
<dbReference type="InterPro" id="IPR011075">
    <property type="entry name" value="TetR_C"/>
</dbReference>
<dbReference type="Pfam" id="PF00440">
    <property type="entry name" value="TetR_N"/>
    <property type="match status" value="1"/>
</dbReference>
<evidence type="ECO:0000259" key="6">
    <source>
        <dbReference type="PROSITE" id="PS50977"/>
    </source>
</evidence>
<protein>
    <submittedName>
        <fullName evidence="7">TetR/AcrR family transcriptional regulator</fullName>
    </submittedName>
</protein>
<gene>
    <name evidence="7" type="ORF">P8A20_15195</name>
</gene>
<sequence>MDDERPAARPRRGPHRDPQAHEAVLTATRELVAELGYKGVTMDRIASRAGVARMTVYRWWPNKAAVITEAVADRLAPVPAPDTGDVREDALLWLRNLVRTLTLLGDPSVVTGALTERGEAGRADLRDLLRAHAERAALLLRNGVARGGLPEGLPVDTIVDSWTGYVVYRTVFLGQEITEADLLGLVRLLPEPGEATPGASGAGTG</sequence>
<evidence type="ECO:0000313" key="7">
    <source>
        <dbReference type="EMBL" id="WLQ64857.1"/>
    </source>
</evidence>
<evidence type="ECO:0000256" key="5">
    <source>
        <dbReference type="SAM" id="MobiDB-lite"/>
    </source>
</evidence>
<dbReference type="InterPro" id="IPR009057">
    <property type="entry name" value="Homeodomain-like_sf"/>
</dbReference>
<evidence type="ECO:0000256" key="2">
    <source>
        <dbReference type="ARBA" id="ARBA00023125"/>
    </source>
</evidence>
<feature type="DNA-binding region" description="H-T-H motif" evidence="4">
    <location>
        <begin position="41"/>
        <end position="60"/>
    </location>
</feature>
<dbReference type="PANTHER" id="PTHR30055:SF148">
    <property type="entry name" value="TETR-FAMILY TRANSCRIPTIONAL REGULATOR"/>
    <property type="match status" value="1"/>
</dbReference>
<dbReference type="InterPro" id="IPR001647">
    <property type="entry name" value="HTH_TetR"/>
</dbReference>
<keyword evidence="8" id="KW-1185">Reference proteome</keyword>